<evidence type="ECO:0000256" key="4">
    <source>
        <dbReference type="ARBA" id="ARBA00023163"/>
    </source>
</evidence>
<dbReference type="AlphaFoldDB" id="A0AAN7M575"/>
<keyword evidence="9" id="KW-1185">Reference proteome</keyword>
<dbReference type="PANTHER" id="PTHR45764:SF31">
    <property type="entry name" value="BASIC LEUCINE ZIPPER 1"/>
    <property type="match status" value="1"/>
</dbReference>
<dbReference type="Pfam" id="PF07716">
    <property type="entry name" value="bZIP_2"/>
    <property type="match status" value="1"/>
</dbReference>
<dbReference type="GO" id="GO:0000976">
    <property type="term" value="F:transcription cis-regulatory region binding"/>
    <property type="evidence" value="ECO:0007669"/>
    <property type="project" value="TreeGrafter"/>
</dbReference>
<evidence type="ECO:0000256" key="2">
    <source>
        <dbReference type="ARBA" id="ARBA00023015"/>
    </source>
</evidence>
<gene>
    <name evidence="8" type="ORF">SAY86_030563</name>
</gene>
<evidence type="ECO:0000256" key="3">
    <source>
        <dbReference type="ARBA" id="ARBA00023125"/>
    </source>
</evidence>
<dbReference type="Proteomes" id="UP001346149">
    <property type="component" value="Unassembled WGS sequence"/>
</dbReference>
<dbReference type="InterPro" id="IPR045314">
    <property type="entry name" value="bZIP_plant_GBF1"/>
</dbReference>
<accession>A0AAN7M575</accession>
<dbReference type="GO" id="GO:0005634">
    <property type="term" value="C:nucleus"/>
    <property type="evidence" value="ECO:0007669"/>
    <property type="project" value="UniProtKB-SubCell"/>
</dbReference>
<keyword evidence="4" id="KW-0804">Transcription</keyword>
<evidence type="ECO:0000259" key="7">
    <source>
        <dbReference type="PROSITE" id="PS50217"/>
    </source>
</evidence>
<dbReference type="CDD" id="cd14702">
    <property type="entry name" value="bZIP_plant_GBF1"/>
    <property type="match status" value="1"/>
</dbReference>
<dbReference type="PANTHER" id="PTHR45764">
    <property type="entry name" value="BZIP TRANSCRIPTION FACTOR 44"/>
    <property type="match status" value="1"/>
</dbReference>
<evidence type="ECO:0000256" key="5">
    <source>
        <dbReference type="ARBA" id="ARBA00023242"/>
    </source>
</evidence>
<keyword evidence="3" id="KW-0238">DNA-binding</keyword>
<dbReference type="InterPro" id="IPR046347">
    <property type="entry name" value="bZIP_sf"/>
</dbReference>
<feature type="domain" description="BZIP" evidence="7">
    <location>
        <begin position="19"/>
        <end position="63"/>
    </location>
</feature>
<dbReference type="GO" id="GO:0003700">
    <property type="term" value="F:DNA-binding transcription factor activity"/>
    <property type="evidence" value="ECO:0007669"/>
    <property type="project" value="InterPro"/>
</dbReference>
<dbReference type="FunFam" id="1.20.5.170:FF:000020">
    <property type="entry name" value="BZIP transcription factor"/>
    <property type="match status" value="1"/>
</dbReference>
<dbReference type="EMBL" id="JAXQNO010000005">
    <property type="protein sequence ID" value="KAK4798237.1"/>
    <property type="molecule type" value="Genomic_DNA"/>
</dbReference>
<sequence length="126" mass="13986">MMSYSYTSSGCSDDQSAVDEKKMRRRVSNRESARRSRMKKQKHLQELMVEMGRLEREKAEISKACTAKTLGHLALRSENDALRAKKTALTHYLNNMDAALEGGSSGWCLVADGTAKAVEKPWCSGG</sequence>
<organism evidence="8 9">
    <name type="scientific">Trapa natans</name>
    <name type="common">Water chestnut</name>
    <dbReference type="NCBI Taxonomy" id="22666"/>
    <lineage>
        <taxon>Eukaryota</taxon>
        <taxon>Viridiplantae</taxon>
        <taxon>Streptophyta</taxon>
        <taxon>Embryophyta</taxon>
        <taxon>Tracheophyta</taxon>
        <taxon>Spermatophyta</taxon>
        <taxon>Magnoliopsida</taxon>
        <taxon>eudicotyledons</taxon>
        <taxon>Gunneridae</taxon>
        <taxon>Pentapetalae</taxon>
        <taxon>rosids</taxon>
        <taxon>malvids</taxon>
        <taxon>Myrtales</taxon>
        <taxon>Lythraceae</taxon>
        <taxon>Trapa</taxon>
    </lineage>
</organism>
<protein>
    <recommendedName>
        <fullName evidence="7">BZIP domain-containing protein</fullName>
    </recommendedName>
</protein>
<evidence type="ECO:0000256" key="6">
    <source>
        <dbReference type="SAM" id="MobiDB-lite"/>
    </source>
</evidence>
<evidence type="ECO:0000313" key="9">
    <source>
        <dbReference type="Proteomes" id="UP001346149"/>
    </source>
</evidence>
<dbReference type="SMART" id="SM00338">
    <property type="entry name" value="BRLZ"/>
    <property type="match status" value="1"/>
</dbReference>
<evidence type="ECO:0000313" key="8">
    <source>
        <dbReference type="EMBL" id="KAK4798237.1"/>
    </source>
</evidence>
<feature type="compositionally biased region" description="Polar residues" evidence="6">
    <location>
        <begin position="1"/>
        <end position="15"/>
    </location>
</feature>
<dbReference type="SUPFAM" id="SSF57959">
    <property type="entry name" value="Leucine zipper domain"/>
    <property type="match status" value="1"/>
</dbReference>
<feature type="region of interest" description="Disordered" evidence="6">
    <location>
        <begin position="1"/>
        <end position="42"/>
    </location>
</feature>
<dbReference type="Gene3D" id="1.20.5.170">
    <property type="match status" value="1"/>
</dbReference>
<comment type="subcellular location">
    <subcellularLocation>
        <location evidence="1">Nucleus</location>
    </subcellularLocation>
</comment>
<keyword evidence="2" id="KW-0805">Transcription regulation</keyword>
<evidence type="ECO:0000256" key="1">
    <source>
        <dbReference type="ARBA" id="ARBA00004123"/>
    </source>
</evidence>
<feature type="compositionally biased region" description="Basic and acidic residues" evidence="6">
    <location>
        <begin position="18"/>
        <end position="34"/>
    </location>
</feature>
<dbReference type="GO" id="GO:0046982">
    <property type="term" value="F:protein heterodimerization activity"/>
    <property type="evidence" value="ECO:0007669"/>
    <property type="project" value="UniProtKB-ARBA"/>
</dbReference>
<dbReference type="PROSITE" id="PS50217">
    <property type="entry name" value="BZIP"/>
    <property type="match status" value="1"/>
</dbReference>
<reference evidence="8 9" key="1">
    <citation type="journal article" date="2023" name="Hortic Res">
        <title>Pangenome of water caltrop reveals structural variations and asymmetric subgenome divergence after allopolyploidization.</title>
        <authorList>
            <person name="Zhang X."/>
            <person name="Chen Y."/>
            <person name="Wang L."/>
            <person name="Yuan Y."/>
            <person name="Fang M."/>
            <person name="Shi L."/>
            <person name="Lu R."/>
            <person name="Comes H.P."/>
            <person name="Ma Y."/>
            <person name="Chen Y."/>
            <person name="Huang G."/>
            <person name="Zhou Y."/>
            <person name="Zheng Z."/>
            <person name="Qiu Y."/>
        </authorList>
    </citation>
    <scope>NUCLEOTIDE SEQUENCE [LARGE SCALE GENOMIC DNA]</scope>
    <source>
        <strain evidence="8">F231</strain>
    </source>
</reference>
<dbReference type="GO" id="GO:0045893">
    <property type="term" value="P:positive regulation of DNA-templated transcription"/>
    <property type="evidence" value="ECO:0007669"/>
    <property type="project" value="TreeGrafter"/>
</dbReference>
<keyword evidence="5" id="KW-0539">Nucleus</keyword>
<comment type="caution">
    <text evidence="8">The sequence shown here is derived from an EMBL/GenBank/DDBJ whole genome shotgun (WGS) entry which is preliminary data.</text>
</comment>
<dbReference type="InterPro" id="IPR004827">
    <property type="entry name" value="bZIP"/>
</dbReference>
<dbReference type="PROSITE" id="PS00036">
    <property type="entry name" value="BZIP_BASIC"/>
    <property type="match status" value="1"/>
</dbReference>
<proteinExistence type="predicted"/>
<name>A0AAN7M575_TRANT</name>